<evidence type="ECO:0000313" key="1">
    <source>
        <dbReference type="EMBL" id="MPC96338.1"/>
    </source>
</evidence>
<keyword evidence="2" id="KW-1185">Reference proteome</keyword>
<gene>
    <name evidence="1" type="ORF">E2C01_091594</name>
</gene>
<comment type="caution">
    <text evidence="1">The sequence shown here is derived from an EMBL/GenBank/DDBJ whole genome shotgun (WGS) entry which is preliminary data.</text>
</comment>
<dbReference type="AlphaFoldDB" id="A0A5B7JTB3"/>
<sequence>MQSREIQEPRHQVSILANTQTDAATPVPAWGGGGRAAIGDLSCVEGEMTRRTRRSGMPVAFLTRLLVASRT</sequence>
<protein>
    <submittedName>
        <fullName evidence="1">Uncharacterized protein</fullName>
    </submittedName>
</protein>
<proteinExistence type="predicted"/>
<organism evidence="1 2">
    <name type="scientific">Portunus trituberculatus</name>
    <name type="common">Swimming crab</name>
    <name type="synonym">Neptunus trituberculatus</name>
    <dbReference type="NCBI Taxonomy" id="210409"/>
    <lineage>
        <taxon>Eukaryota</taxon>
        <taxon>Metazoa</taxon>
        <taxon>Ecdysozoa</taxon>
        <taxon>Arthropoda</taxon>
        <taxon>Crustacea</taxon>
        <taxon>Multicrustacea</taxon>
        <taxon>Malacostraca</taxon>
        <taxon>Eumalacostraca</taxon>
        <taxon>Eucarida</taxon>
        <taxon>Decapoda</taxon>
        <taxon>Pleocyemata</taxon>
        <taxon>Brachyura</taxon>
        <taxon>Eubrachyura</taxon>
        <taxon>Portunoidea</taxon>
        <taxon>Portunidae</taxon>
        <taxon>Portuninae</taxon>
        <taxon>Portunus</taxon>
    </lineage>
</organism>
<accession>A0A5B7JTB3</accession>
<dbReference type="Proteomes" id="UP000324222">
    <property type="component" value="Unassembled WGS sequence"/>
</dbReference>
<dbReference type="EMBL" id="VSRR010105610">
    <property type="protein sequence ID" value="MPC96338.1"/>
    <property type="molecule type" value="Genomic_DNA"/>
</dbReference>
<name>A0A5B7JTB3_PORTR</name>
<reference evidence="1 2" key="1">
    <citation type="submission" date="2019-05" db="EMBL/GenBank/DDBJ databases">
        <title>Another draft genome of Portunus trituberculatus and its Hox gene families provides insights of decapod evolution.</title>
        <authorList>
            <person name="Jeong J.-H."/>
            <person name="Song I."/>
            <person name="Kim S."/>
            <person name="Choi T."/>
            <person name="Kim D."/>
            <person name="Ryu S."/>
            <person name="Kim W."/>
        </authorList>
    </citation>
    <scope>NUCLEOTIDE SEQUENCE [LARGE SCALE GENOMIC DNA]</scope>
    <source>
        <tissue evidence="1">Muscle</tissue>
    </source>
</reference>
<evidence type="ECO:0000313" key="2">
    <source>
        <dbReference type="Proteomes" id="UP000324222"/>
    </source>
</evidence>